<comment type="subcellular location">
    <subcellularLocation>
        <location evidence="1">Cell membrane</location>
        <topology evidence="1">Multi-pass membrane protein</topology>
    </subcellularLocation>
</comment>
<evidence type="ECO:0000256" key="2">
    <source>
        <dbReference type="ARBA" id="ARBA00005585"/>
    </source>
</evidence>
<dbReference type="InterPro" id="IPR003392">
    <property type="entry name" value="PTHD_SSD"/>
</dbReference>
<dbReference type="SUPFAM" id="SSF82866">
    <property type="entry name" value="Multidrug efflux transporter AcrB transmembrane domain"/>
    <property type="match status" value="2"/>
</dbReference>
<dbReference type="AlphaFoldDB" id="A0AA36D7L9"/>
<feature type="compositionally biased region" description="Polar residues" evidence="8">
    <location>
        <begin position="1002"/>
        <end position="1013"/>
    </location>
</feature>
<dbReference type="PROSITE" id="PS50156">
    <property type="entry name" value="SSD"/>
    <property type="match status" value="1"/>
</dbReference>
<evidence type="ECO:0000256" key="8">
    <source>
        <dbReference type="SAM" id="MobiDB-lite"/>
    </source>
</evidence>
<dbReference type="GO" id="GO:0006897">
    <property type="term" value="P:endocytosis"/>
    <property type="evidence" value="ECO:0007669"/>
    <property type="project" value="TreeGrafter"/>
</dbReference>
<evidence type="ECO:0000256" key="4">
    <source>
        <dbReference type="ARBA" id="ARBA00022692"/>
    </source>
</evidence>
<evidence type="ECO:0000313" key="12">
    <source>
        <dbReference type="Proteomes" id="UP001177023"/>
    </source>
</evidence>
<feature type="transmembrane region" description="Helical" evidence="9">
    <location>
        <begin position="428"/>
        <end position="450"/>
    </location>
</feature>
<dbReference type="PANTHER" id="PTHR10796">
    <property type="entry name" value="PATCHED-RELATED"/>
    <property type="match status" value="1"/>
</dbReference>
<evidence type="ECO:0000259" key="10">
    <source>
        <dbReference type="PROSITE" id="PS50156"/>
    </source>
</evidence>
<evidence type="ECO:0000256" key="6">
    <source>
        <dbReference type="ARBA" id="ARBA00023136"/>
    </source>
</evidence>
<keyword evidence="12" id="KW-1185">Reference proteome</keyword>
<feature type="compositionally biased region" description="Polar residues" evidence="8">
    <location>
        <begin position="1035"/>
        <end position="1052"/>
    </location>
</feature>
<comment type="similarity">
    <text evidence="2">Belongs to the patched family.</text>
</comment>
<feature type="transmembrane region" description="Helical" evidence="9">
    <location>
        <begin position="906"/>
        <end position="929"/>
    </location>
</feature>
<feature type="region of interest" description="Disordered" evidence="8">
    <location>
        <begin position="944"/>
        <end position="1052"/>
    </location>
</feature>
<evidence type="ECO:0000256" key="7">
    <source>
        <dbReference type="ARBA" id="ARBA00023180"/>
    </source>
</evidence>
<evidence type="ECO:0000256" key="1">
    <source>
        <dbReference type="ARBA" id="ARBA00004651"/>
    </source>
</evidence>
<accession>A0AA36D7L9</accession>
<feature type="transmembrane region" description="Helical" evidence="9">
    <location>
        <begin position="27"/>
        <end position="47"/>
    </location>
</feature>
<feature type="transmembrane region" description="Helical" evidence="9">
    <location>
        <begin position="832"/>
        <end position="853"/>
    </location>
</feature>
<dbReference type="GO" id="GO:0018996">
    <property type="term" value="P:molting cycle, collagen and cuticulin-based cuticle"/>
    <property type="evidence" value="ECO:0007669"/>
    <property type="project" value="TreeGrafter"/>
</dbReference>
<keyword evidence="6 9" id="KW-0472">Membrane</keyword>
<feature type="transmembrane region" description="Helical" evidence="9">
    <location>
        <begin position="332"/>
        <end position="356"/>
    </location>
</feature>
<feature type="non-terminal residue" evidence="11">
    <location>
        <position position="1052"/>
    </location>
</feature>
<feature type="transmembrane region" description="Helical" evidence="9">
    <location>
        <begin position="873"/>
        <end position="894"/>
    </location>
</feature>
<dbReference type="FunFam" id="1.20.1640.10:FF:000013">
    <property type="entry name" value="PaTched Related family"/>
    <property type="match status" value="1"/>
</dbReference>
<organism evidence="11 12">
    <name type="scientific">Mesorhabditis spiculigera</name>
    <dbReference type="NCBI Taxonomy" id="96644"/>
    <lineage>
        <taxon>Eukaryota</taxon>
        <taxon>Metazoa</taxon>
        <taxon>Ecdysozoa</taxon>
        <taxon>Nematoda</taxon>
        <taxon>Chromadorea</taxon>
        <taxon>Rhabditida</taxon>
        <taxon>Rhabditina</taxon>
        <taxon>Rhabditomorpha</taxon>
        <taxon>Rhabditoidea</taxon>
        <taxon>Rhabditidae</taxon>
        <taxon>Mesorhabditinae</taxon>
        <taxon>Mesorhabditis</taxon>
    </lineage>
</organism>
<keyword evidence="7" id="KW-0325">Glycoprotein</keyword>
<feature type="transmembrane region" description="Helical" evidence="9">
    <location>
        <begin position="779"/>
        <end position="798"/>
    </location>
</feature>
<evidence type="ECO:0000256" key="9">
    <source>
        <dbReference type="SAM" id="Phobius"/>
    </source>
</evidence>
<evidence type="ECO:0000256" key="3">
    <source>
        <dbReference type="ARBA" id="ARBA00022475"/>
    </source>
</evidence>
<dbReference type="PANTHER" id="PTHR10796:SF191">
    <property type="entry name" value="SSD DOMAIN-CONTAINING PROTEIN"/>
    <property type="match status" value="1"/>
</dbReference>
<proteinExistence type="inferred from homology"/>
<evidence type="ECO:0000313" key="11">
    <source>
        <dbReference type="EMBL" id="CAJ0582608.1"/>
    </source>
</evidence>
<sequence length="1052" mass="120054">MGAASWFDDHIHQIFFRFGLICHRFRLPLLVTSILFTAFSSIGFLWIDQQTTKDPEYVFSPEGAPWRKERQILSEYWPLDEQRFWPGKSYDLKGFVDVIVAGRVEDEYGRPNILSLAYLDEVARVNDYIIHNLTIPVEVEGKKYEVAYTDLCMTFEWKCFLNDHLTMLMPRSRWGNFSESIAEFAHDIIVKEINVTYPIGWRGTEPIYFGALVGAPHLNDGEGHFDYAKAIRLSYNTREEKVGNVSFIWRKRLTDYLTNKTHPPSPILDFGMFHNESLPEGLQDVADTLAPKFVGTCAILVTFCYAVSIVLIRHENGVLAIDWVRSKPIVAFAGLVCPLMAVVTAFGLVLWSGAYYNAIVNVSPFLVLAIGIDDLFIMSAAWHRTNPELSPARRMAETLQEAAVAITITSVTDITTFAIGMFTPLPGVRMFCLYTCVQCAFTYIYQLWFFSPILAYSAEMEDHGKHSLFFNKALEPGEAKNNLQLHLLAGSVSRRARFRKKVSIKLHSDEKEPTTKGWKTKLGEAMRKFETKLEHHESDMEGIKDEETMVSRLFKEVIGPFILEKSTQYCALAIYCVYFSFAILGCCQMREGLSPKFLVREHFYLSNFYTLIDETFWNEGLQMQVVVSTPPDLSDPAERAEFSSLVRSFEHTEYTMAHNATMLWLNAYERYLHEQHEDLGIAKPTNKEEWYRRCRDWLLVAGGRRLWEMDMVWGSGEDHYTLKAFRFQVGLRHYNSPVDHTNSCKLMRSIAAQFTKFNVTTFHEYYPFADQYLELKPSLTRNFVLGLLSMFIATVIMIPDWRAALAVVLAIGSINIGVLGYMTFWGVNLDSVSVITVIMCVGFAVDLSAHIAYAYSQAFGTAHERAVESLETLGWPVFLGASSTILGICVLTLVDSYIVQIFFKTVFLVISFSMIHGLLFLPIILMFMIPEPRKRTTVKQLHPSVNAPELEEEFPPRFDSSRPPSRDSSRNNSEDFSVKKRDEERKNRDEEDGDKMQRRSRASSLSSFKQNLETIGEHSDEGEDSASEKPEADESSSSTHSENLNNDQTAGH</sequence>
<feature type="transmembrane region" description="Helical" evidence="9">
    <location>
        <begin position="402"/>
        <end position="422"/>
    </location>
</feature>
<dbReference type="Pfam" id="PF02460">
    <property type="entry name" value="Patched"/>
    <property type="match status" value="1"/>
</dbReference>
<dbReference type="GO" id="GO:0005886">
    <property type="term" value="C:plasma membrane"/>
    <property type="evidence" value="ECO:0007669"/>
    <property type="project" value="UniProtKB-SubCell"/>
</dbReference>
<gene>
    <name evidence="11" type="ORF">MSPICULIGERA_LOCUS20738</name>
</gene>
<protein>
    <recommendedName>
        <fullName evidence="10">SSD domain-containing protein</fullName>
    </recommendedName>
</protein>
<dbReference type="EMBL" id="CATQJA010002664">
    <property type="protein sequence ID" value="CAJ0582608.1"/>
    <property type="molecule type" value="Genomic_DNA"/>
</dbReference>
<feature type="transmembrane region" description="Helical" evidence="9">
    <location>
        <begin position="293"/>
        <end position="312"/>
    </location>
</feature>
<keyword evidence="4 9" id="KW-0812">Transmembrane</keyword>
<name>A0AA36D7L9_9BILA</name>
<comment type="caution">
    <text evidence="11">The sequence shown here is derived from an EMBL/GenBank/DDBJ whole genome shotgun (WGS) entry which is preliminary data.</text>
</comment>
<feature type="domain" description="SSD" evidence="10">
    <location>
        <begin position="291"/>
        <end position="456"/>
    </location>
</feature>
<evidence type="ECO:0000256" key="5">
    <source>
        <dbReference type="ARBA" id="ARBA00022989"/>
    </source>
</evidence>
<dbReference type="Proteomes" id="UP001177023">
    <property type="component" value="Unassembled WGS sequence"/>
</dbReference>
<dbReference type="Gene3D" id="1.20.1640.10">
    <property type="entry name" value="Multidrug efflux transporter AcrB transmembrane domain"/>
    <property type="match status" value="2"/>
</dbReference>
<dbReference type="InterPro" id="IPR051697">
    <property type="entry name" value="Patched_domain-protein"/>
</dbReference>
<keyword evidence="3" id="KW-1003">Cell membrane</keyword>
<feature type="compositionally biased region" description="Basic and acidic residues" evidence="8">
    <location>
        <begin position="954"/>
        <end position="997"/>
    </location>
</feature>
<keyword evidence="5 9" id="KW-1133">Transmembrane helix</keyword>
<dbReference type="GO" id="GO:0030659">
    <property type="term" value="C:cytoplasmic vesicle membrane"/>
    <property type="evidence" value="ECO:0007669"/>
    <property type="project" value="TreeGrafter"/>
</dbReference>
<reference evidence="11" key="1">
    <citation type="submission" date="2023-06" db="EMBL/GenBank/DDBJ databases">
        <authorList>
            <person name="Delattre M."/>
        </authorList>
    </citation>
    <scope>NUCLEOTIDE SEQUENCE</scope>
    <source>
        <strain evidence="11">AF72</strain>
    </source>
</reference>
<feature type="transmembrane region" description="Helical" evidence="9">
    <location>
        <begin position="804"/>
        <end position="825"/>
    </location>
</feature>
<dbReference type="InterPro" id="IPR000731">
    <property type="entry name" value="SSD"/>
</dbReference>